<evidence type="ECO:0000256" key="5">
    <source>
        <dbReference type="ARBA" id="ARBA00022605"/>
    </source>
</evidence>
<dbReference type="CDD" id="cd00405">
    <property type="entry name" value="PRAI"/>
    <property type="match status" value="1"/>
</dbReference>
<dbReference type="InterPro" id="IPR044643">
    <property type="entry name" value="TrpF_fam"/>
</dbReference>
<dbReference type="InterPro" id="IPR013785">
    <property type="entry name" value="Aldolase_TIM"/>
</dbReference>
<evidence type="ECO:0000256" key="4">
    <source>
        <dbReference type="ARBA" id="ARBA00022272"/>
    </source>
</evidence>
<comment type="caution">
    <text evidence="11">The sequence shown here is derived from an EMBL/GenBank/DDBJ whole genome shotgun (WGS) entry which is preliminary data.</text>
</comment>
<dbReference type="RefSeq" id="WP_144898377.1">
    <property type="nucleotide sequence ID" value="NZ_VLKN01000002.1"/>
</dbReference>
<evidence type="ECO:0000256" key="3">
    <source>
        <dbReference type="ARBA" id="ARBA00012572"/>
    </source>
</evidence>
<organism evidence="11 12">
    <name type="scientific">Luteimonas cucumeris</name>
    <dbReference type="NCBI Taxonomy" id="985012"/>
    <lineage>
        <taxon>Bacteria</taxon>
        <taxon>Pseudomonadati</taxon>
        <taxon>Pseudomonadota</taxon>
        <taxon>Gammaproteobacteria</taxon>
        <taxon>Lysobacterales</taxon>
        <taxon>Lysobacteraceae</taxon>
        <taxon>Luteimonas</taxon>
    </lineage>
</organism>
<evidence type="ECO:0000313" key="11">
    <source>
        <dbReference type="EMBL" id="TWI04705.1"/>
    </source>
</evidence>
<evidence type="ECO:0000256" key="9">
    <source>
        <dbReference type="HAMAP-Rule" id="MF_00135"/>
    </source>
</evidence>
<accession>A0A562LAX6</accession>
<dbReference type="HAMAP" id="MF_00135">
    <property type="entry name" value="PRAI"/>
    <property type="match status" value="1"/>
</dbReference>
<dbReference type="InterPro" id="IPR001240">
    <property type="entry name" value="PRAI_dom"/>
</dbReference>
<reference evidence="11 12" key="1">
    <citation type="journal article" date="2015" name="Stand. Genomic Sci.">
        <title>Genomic Encyclopedia of Bacterial and Archaeal Type Strains, Phase III: the genomes of soil and plant-associated and newly described type strains.</title>
        <authorList>
            <person name="Whitman W.B."/>
            <person name="Woyke T."/>
            <person name="Klenk H.P."/>
            <person name="Zhou Y."/>
            <person name="Lilburn T.G."/>
            <person name="Beck B.J."/>
            <person name="De Vos P."/>
            <person name="Vandamme P."/>
            <person name="Eisen J.A."/>
            <person name="Garrity G."/>
            <person name="Hugenholtz P."/>
            <person name="Kyrpides N.C."/>
        </authorList>
    </citation>
    <scope>NUCLEOTIDE SEQUENCE [LARGE SCALE GENOMIC DNA]</scope>
    <source>
        <strain evidence="11 12">CGMCC 1.10821</strain>
    </source>
</reference>
<dbReference type="Proteomes" id="UP000315167">
    <property type="component" value="Unassembled WGS sequence"/>
</dbReference>
<evidence type="ECO:0000256" key="1">
    <source>
        <dbReference type="ARBA" id="ARBA00001164"/>
    </source>
</evidence>
<dbReference type="AlphaFoldDB" id="A0A562LAX6"/>
<sequence>MSRTLFRTRIKFCGFTRAGDVRLASELGVDAVGFVFAAASPRRVHATEARTMRNALAPLVDAVALFMDNDGDEVREVIRQVRPTLLQFHGGEDDAFCRSFGVPYMKAIAMRDGHDAIDTVSLRTRYPGAAAFLFDGHAPGGSGGSGQGFDWSRLPRGLDKPCVVAGGLRPENVFDAILATLPWGVDVASGIESAPGIKDGDKMRRFVEEVRRADCHTEPEPASGQPA</sequence>
<comment type="catalytic activity">
    <reaction evidence="1 9">
        <text>N-(5-phospho-beta-D-ribosyl)anthranilate = 1-(2-carboxyphenylamino)-1-deoxy-D-ribulose 5-phosphate</text>
        <dbReference type="Rhea" id="RHEA:21540"/>
        <dbReference type="ChEBI" id="CHEBI:18277"/>
        <dbReference type="ChEBI" id="CHEBI:58613"/>
        <dbReference type="EC" id="5.3.1.24"/>
    </reaction>
</comment>
<dbReference type="Gene3D" id="3.20.20.70">
    <property type="entry name" value="Aldolase class I"/>
    <property type="match status" value="1"/>
</dbReference>
<dbReference type="NCBIfam" id="NF002298">
    <property type="entry name" value="PRK01222.1-4"/>
    <property type="match status" value="1"/>
</dbReference>
<name>A0A562LAX6_9GAMM</name>
<evidence type="ECO:0000256" key="2">
    <source>
        <dbReference type="ARBA" id="ARBA00004664"/>
    </source>
</evidence>
<protein>
    <recommendedName>
        <fullName evidence="4 9">N-(5'-phosphoribosyl)anthranilate isomerase</fullName>
        <shortName evidence="9">PRAI</shortName>
        <ecNumber evidence="3 9">5.3.1.24</ecNumber>
    </recommendedName>
</protein>
<keyword evidence="12" id="KW-1185">Reference proteome</keyword>
<dbReference type="UniPathway" id="UPA00035">
    <property type="reaction ID" value="UER00042"/>
</dbReference>
<keyword evidence="6 9" id="KW-0822">Tryptophan biosynthesis</keyword>
<dbReference type="EC" id="5.3.1.24" evidence="3 9"/>
<keyword evidence="5 9" id="KW-0028">Amino-acid biosynthesis</keyword>
<dbReference type="SUPFAM" id="SSF51366">
    <property type="entry name" value="Ribulose-phoshate binding barrel"/>
    <property type="match status" value="1"/>
</dbReference>
<dbReference type="Pfam" id="PF00697">
    <property type="entry name" value="PRAI"/>
    <property type="match status" value="1"/>
</dbReference>
<dbReference type="PANTHER" id="PTHR42894:SF1">
    <property type="entry name" value="N-(5'-PHOSPHORIBOSYL)ANTHRANILATE ISOMERASE"/>
    <property type="match status" value="1"/>
</dbReference>
<comment type="similarity">
    <text evidence="9">Belongs to the TrpF family.</text>
</comment>
<dbReference type="InterPro" id="IPR011060">
    <property type="entry name" value="RibuloseP-bd_barrel"/>
</dbReference>
<gene>
    <name evidence="9" type="primary">trpF</name>
    <name evidence="11" type="ORF">IP90_00840</name>
</gene>
<dbReference type="PANTHER" id="PTHR42894">
    <property type="entry name" value="N-(5'-PHOSPHORIBOSYL)ANTHRANILATE ISOMERASE"/>
    <property type="match status" value="1"/>
</dbReference>
<dbReference type="EMBL" id="VLKN01000002">
    <property type="protein sequence ID" value="TWI04705.1"/>
    <property type="molecule type" value="Genomic_DNA"/>
</dbReference>
<evidence type="ECO:0000256" key="6">
    <source>
        <dbReference type="ARBA" id="ARBA00022822"/>
    </source>
</evidence>
<comment type="pathway">
    <text evidence="2 9">Amino-acid biosynthesis; L-tryptophan biosynthesis; L-tryptophan from chorismate: step 3/5.</text>
</comment>
<evidence type="ECO:0000313" key="12">
    <source>
        <dbReference type="Proteomes" id="UP000315167"/>
    </source>
</evidence>
<evidence type="ECO:0000259" key="10">
    <source>
        <dbReference type="Pfam" id="PF00697"/>
    </source>
</evidence>
<evidence type="ECO:0000256" key="8">
    <source>
        <dbReference type="ARBA" id="ARBA00023235"/>
    </source>
</evidence>
<evidence type="ECO:0000256" key="7">
    <source>
        <dbReference type="ARBA" id="ARBA00023141"/>
    </source>
</evidence>
<dbReference type="GO" id="GO:0000162">
    <property type="term" value="P:L-tryptophan biosynthetic process"/>
    <property type="evidence" value="ECO:0007669"/>
    <property type="project" value="UniProtKB-UniRule"/>
</dbReference>
<dbReference type="NCBIfam" id="NF002296">
    <property type="entry name" value="PRK01222.1-2"/>
    <property type="match status" value="1"/>
</dbReference>
<keyword evidence="7 9" id="KW-0057">Aromatic amino acid biosynthesis</keyword>
<dbReference type="OrthoDB" id="9796196at2"/>
<proteinExistence type="inferred from homology"/>
<keyword evidence="8 9" id="KW-0413">Isomerase</keyword>
<feature type="domain" description="N-(5'phosphoribosyl) anthranilate isomerase (PRAI)" evidence="10">
    <location>
        <begin position="11"/>
        <end position="208"/>
    </location>
</feature>
<dbReference type="GO" id="GO:0004640">
    <property type="term" value="F:phosphoribosylanthranilate isomerase activity"/>
    <property type="evidence" value="ECO:0007669"/>
    <property type="project" value="UniProtKB-UniRule"/>
</dbReference>